<dbReference type="AlphaFoldDB" id="A0A0C3KVL1"/>
<accession>A0A0C3KVL1</accession>
<reference evidence="1 2" key="1">
    <citation type="submission" date="2014-04" db="EMBL/GenBank/DDBJ databases">
        <authorList>
            <consortium name="DOE Joint Genome Institute"/>
            <person name="Kuo A."/>
            <person name="Girlanda M."/>
            <person name="Perotto S."/>
            <person name="Kohler A."/>
            <person name="Nagy L.G."/>
            <person name="Floudas D."/>
            <person name="Copeland A."/>
            <person name="Barry K.W."/>
            <person name="Cichocki N."/>
            <person name="Veneault-Fourrey C."/>
            <person name="LaButti K."/>
            <person name="Lindquist E.A."/>
            <person name="Lipzen A."/>
            <person name="Lundell T."/>
            <person name="Morin E."/>
            <person name="Murat C."/>
            <person name="Sun H."/>
            <person name="Tunlid A."/>
            <person name="Henrissat B."/>
            <person name="Grigoriev I.V."/>
            <person name="Hibbett D.S."/>
            <person name="Martin F."/>
            <person name="Nordberg H.P."/>
            <person name="Cantor M.N."/>
            <person name="Hua S.X."/>
        </authorList>
    </citation>
    <scope>NUCLEOTIDE SEQUENCE [LARGE SCALE GENOMIC DNA]</scope>
    <source>
        <strain evidence="1 2">MUT 4182</strain>
    </source>
</reference>
<proteinExistence type="predicted"/>
<protein>
    <submittedName>
        <fullName evidence="1">Uncharacterized protein</fullName>
    </submittedName>
</protein>
<keyword evidence="2" id="KW-1185">Reference proteome</keyword>
<sequence length="84" mass="9556">MGLFLSVGESQRVSNDGVDKHSQMGRNINSPRLFERTRVPVPWIRSKPNENKNISMQMGYYCHFCRLSPRLAPFMSLGLASSLL</sequence>
<evidence type="ECO:0000313" key="1">
    <source>
        <dbReference type="EMBL" id="KIO25518.1"/>
    </source>
</evidence>
<organism evidence="1 2">
    <name type="scientific">Tulasnella calospora MUT 4182</name>
    <dbReference type="NCBI Taxonomy" id="1051891"/>
    <lineage>
        <taxon>Eukaryota</taxon>
        <taxon>Fungi</taxon>
        <taxon>Dikarya</taxon>
        <taxon>Basidiomycota</taxon>
        <taxon>Agaricomycotina</taxon>
        <taxon>Agaricomycetes</taxon>
        <taxon>Cantharellales</taxon>
        <taxon>Tulasnellaceae</taxon>
        <taxon>Tulasnella</taxon>
    </lineage>
</organism>
<reference evidence="2" key="2">
    <citation type="submission" date="2015-01" db="EMBL/GenBank/DDBJ databases">
        <title>Evolutionary Origins and Diversification of the Mycorrhizal Mutualists.</title>
        <authorList>
            <consortium name="DOE Joint Genome Institute"/>
            <consortium name="Mycorrhizal Genomics Consortium"/>
            <person name="Kohler A."/>
            <person name="Kuo A."/>
            <person name="Nagy L.G."/>
            <person name="Floudas D."/>
            <person name="Copeland A."/>
            <person name="Barry K.W."/>
            <person name="Cichocki N."/>
            <person name="Veneault-Fourrey C."/>
            <person name="LaButti K."/>
            <person name="Lindquist E.A."/>
            <person name="Lipzen A."/>
            <person name="Lundell T."/>
            <person name="Morin E."/>
            <person name="Murat C."/>
            <person name="Riley R."/>
            <person name="Ohm R."/>
            <person name="Sun H."/>
            <person name="Tunlid A."/>
            <person name="Henrissat B."/>
            <person name="Grigoriev I.V."/>
            <person name="Hibbett D.S."/>
            <person name="Martin F."/>
        </authorList>
    </citation>
    <scope>NUCLEOTIDE SEQUENCE [LARGE SCALE GENOMIC DNA]</scope>
    <source>
        <strain evidence="2">MUT 4182</strain>
    </source>
</reference>
<gene>
    <name evidence="1" type="ORF">M407DRAFT_209268</name>
</gene>
<evidence type="ECO:0000313" key="2">
    <source>
        <dbReference type="Proteomes" id="UP000054248"/>
    </source>
</evidence>
<dbReference type="HOGENOM" id="CLU_2529142_0_0_1"/>
<dbReference type="Proteomes" id="UP000054248">
    <property type="component" value="Unassembled WGS sequence"/>
</dbReference>
<dbReference type="EMBL" id="KN823040">
    <property type="protein sequence ID" value="KIO25518.1"/>
    <property type="molecule type" value="Genomic_DNA"/>
</dbReference>
<name>A0A0C3KVL1_9AGAM</name>